<dbReference type="CDD" id="cd11615">
    <property type="entry name" value="SAF_NeuB_like"/>
    <property type="match status" value="1"/>
</dbReference>
<gene>
    <name evidence="2" type="ORF">HW115_06040</name>
</gene>
<feature type="domain" description="AFP-like" evidence="1">
    <location>
        <begin position="275"/>
        <end position="332"/>
    </location>
</feature>
<dbReference type="Pfam" id="PF03102">
    <property type="entry name" value="NeuB"/>
    <property type="match status" value="1"/>
</dbReference>
<proteinExistence type="predicted"/>
<dbReference type="GO" id="GO:0016051">
    <property type="term" value="P:carbohydrate biosynthetic process"/>
    <property type="evidence" value="ECO:0007669"/>
    <property type="project" value="InterPro"/>
</dbReference>
<dbReference type="InterPro" id="IPR057736">
    <property type="entry name" value="SAF_PseI/NeuA/NeuB"/>
</dbReference>
<name>A0A851GE09_9BACT</name>
<dbReference type="Proteomes" id="UP000557872">
    <property type="component" value="Unassembled WGS sequence"/>
</dbReference>
<reference evidence="2 3" key="1">
    <citation type="submission" date="2020-07" db="EMBL/GenBank/DDBJ databases">
        <title>Roseicoccus Jingziensis gen. nov., sp. nov., isolated from coastal seawater.</title>
        <authorList>
            <person name="Feng X."/>
        </authorList>
    </citation>
    <scope>NUCLEOTIDE SEQUENCE [LARGE SCALE GENOMIC DNA]</scope>
    <source>
        <strain evidence="2 3">N1E253</strain>
    </source>
</reference>
<dbReference type="InterPro" id="IPR013785">
    <property type="entry name" value="Aldolase_TIM"/>
</dbReference>
<evidence type="ECO:0000313" key="3">
    <source>
        <dbReference type="Proteomes" id="UP000557872"/>
    </source>
</evidence>
<dbReference type="SUPFAM" id="SSF51569">
    <property type="entry name" value="Aldolase"/>
    <property type="match status" value="1"/>
</dbReference>
<dbReference type="AlphaFoldDB" id="A0A851GE09"/>
<keyword evidence="3" id="KW-1185">Reference proteome</keyword>
<accession>A0A851GE09</accession>
<dbReference type="PANTHER" id="PTHR42966">
    <property type="entry name" value="N-ACETYLNEURAMINATE SYNTHASE"/>
    <property type="match status" value="1"/>
</dbReference>
<sequence>MKNNTYIIAEMACSHDGKVDLAKQIIDGAGKAGADAIQFQIWKLSESLVPSHADYDFCSTLELSQDQWGELVGYVREHYPEMEIIGCVEEPASVQFCEKVAIDAYKLHTSELSNPVMIDEVAKTGKRIDLSVGASTLDEIQKALTRIRSLSDADVWLMYGYQNFPTDPEKVNLDWLVTLKNLFGLRVGYQDHTDAESAGAFWLPAASTGMGIDVQEKHITHNRSRKGCDHQAALNPDEFARFVEMCKTLDCAKGEYRPRSFSADEQKYRKYAKKSLVANKDLLEGNVITGSDLVAMRANDLGLPPDEVEILLGRKLRKAVAKYELVTIKDTL</sequence>
<dbReference type="PANTHER" id="PTHR42966:SF1">
    <property type="entry name" value="SIALIC ACID SYNTHASE"/>
    <property type="match status" value="1"/>
</dbReference>
<organism evidence="2 3">
    <name type="scientific">Oceaniferula marina</name>
    <dbReference type="NCBI Taxonomy" id="2748318"/>
    <lineage>
        <taxon>Bacteria</taxon>
        <taxon>Pseudomonadati</taxon>
        <taxon>Verrucomicrobiota</taxon>
        <taxon>Verrucomicrobiia</taxon>
        <taxon>Verrucomicrobiales</taxon>
        <taxon>Verrucomicrobiaceae</taxon>
        <taxon>Oceaniferula</taxon>
    </lineage>
</organism>
<evidence type="ECO:0000259" key="1">
    <source>
        <dbReference type="PROSITE" id="PS50844"/>
    </source>
</evidence>
<dbReference type="SUPFAM" id="SSF51269">
    <property type="entry name" value="AFP III-like domain"/>
    <property type="match status" value="1"/>
</dbReference>
<dbReference type="Gene3D" id="3.20.20.70">
    <property type="entry name" value="Aldolase class I"/>
    <property type="match status" value="1"/>
</dbReference>
<dbReference type="Gene3D" id="3.90.1210.10">
    <property type="entry name" value="Antifreeze-like/N-acetylneuraminic acid synthase C-terminal domain"/>
    <property type="match status" value="1"/>
</dbReference>
<dbReference type="InterPro" id="IPR013132">
    <property type="entry name" value="PseI/NeuA/B-like_N"/>
</dbReference>
<dbReference type="PROSITE" id="PS50844">
    <property type="entry name" value="AFP_LIKE"/>
    <property type="match status" value="1"/>
</dbReference>
<dbReference type="RefSeq" id="WP_178931695.1">
    <property type="nucleotide sequence ID" value="NZ_JACBAZ010000002.1"/>
</dbReference>
<dbReference type="GO" id="GO:0047444">
    <property type="term" value="F:N-acylneuraminate-9-phosphate synthase activity"/>
    <property type="evidence" value="ECO:0007669"/>
    <property type="project" value="TreeGrafter"/>
</dbReference>
<protein>
    <submittedName>
        <fullName evidence="2">N-acetylneuraminate synthase family protein</fullName>
    </submittedName>
</protein>
<evidence type="ECO:0000313" key="2">
    <source>
        <dbReference type="EMBL" id="NWK55162.1"/>
    </source>
</evidence>
<dbReference type="EMBL" id="JACBAZ010000002">
    <property type="protein sequence ID" value="NWK55162.1"/>
    <property type="molecule type" value="Genomic_DNA"/>
</dbReference>
<comment type="caution">
    <text evidence="2">The sequence shown here is derived from an EMBL/GenBank/DDBJ whole genome shotgun (WGS) entry which is preliminary data.</text>
</comment>
<dbReference type="InterPro" id="IPR006190">
    <property type="entry name" value="SAF_AFP_Neu5Ac"/>
</dbReference>
<dbReference type="InterPro" id="IPR051690">
    <property type="entry name" value="PseI-like"/>
</dbReference>
<dbReference type="InterPro" id="IPR036732">
    <property type="entry name" value="AFP_Neu5c_C_sf"/>
</dbReference>